<evidence type="ECO:0000256" key="2">
    <source>
        <dbReference type="PIRSR" id="PIRSR000915-1"/>
    </source>
</evidence>
<name>A0A9D1PKQ4_9BACI</name>
<feature type="binding site" evidence="4">
    <location>
        <position position="8"/>
    </location>
    <ligand>
        <name>Mg(2+)</name>
        <dbReference type="ChEBI" id="CHEBI:18420"/>
    </ligand>
</feature>
<keyword evidence="5" id="KW-0378">Hydrolase</keyword>
<feature type="active site" description="Proton donor" evidence="2">
    <location>
        <position position="10"/>
    </location>
</feature>
<comment type="similarity">
    <text evidence="1">Belongs to the HAD-like hydrolase superfamily. NagD family.</text>
</comment>
<feature type="binding site" evidence="4">
    <location>
        <position position="209"/>
    </location>
    <ligand>
        <name>Mg(2+)</name>
        <dbReference type="ChEBI" id="CHEBI:18420"/>
    </ligand>
</feature>
<dbReference type="EMBL" id="DXHX01000028">
    <property type="protein sequence ID" value="HIV73837.1"/>
    <property type="molecule type" value="Genomic_DNA"/>
</dbReference>
<dbReference type="PIRSF" id="PIRSF000915">
    <property type="entry name" value="PGP-type_phosphatase"/>
    <property type="match status" value="1"/>
</dbReference>
<dbReference type="PANTHER" id="PTHR19288">
    <property type="entry name" value="4-NITROPHENYLPHOSPHATASE-RELATED"/>
    <property type="match status" value="1"/>
</dbReference>
<reference evidence="5" key="2">
    <citation type="submission" date="2021-04" db="EMBL/GenBank/DDBJ databases">
        <authorList>
            <person name="Gilroy R."/>
        </authorList>
    </citation>
    <scope>NUCLEOTIDE SEQUENCE</scope>
    <source>
        <strain evidence="5">CHK169-2315</strain>
    </source>
</reference>
<dbReference type="GO" id="GO:0005737">
    <property type="term" value="C:cytoplasm"/>
    <property type="evidence" value="ECO:0007669"/>
    <property type="project" value="TreeGrafter"/>
</dbReference>
<dbReference type="Gene3D" id="3.40.50.1000">
    <property type="entry name" value="HAD superfamily/HAD-like"/>
    <property type="match status" value="2"/>
</dbReference>
<feature type="binding site" evidence="3">
    <location>
        <position position="183"/>
    </location>
    <ligand>
        <name>substrate</name>
    </ligand>
</feature>
<accession>A0A9D1PKQ4</accession>
<evidence type="ECO:0000313" key="5">
    <source>
        <dbReference type="EMBL" id="HIV73837.1"/>
    </source>
</evidence>
<dbReference type="InterPro" id="IPR006357">
    <property type="entry name" value="HAD-SF_hydro_IIA"/>
</dbReference>
<dbReference type="SUPFAM" id="SSF56784">
    <property type="entry name" value="HAD-like"/>
    <property type="match status" value="1"/>
</dbReference>
<evidence type="ECO:0000256" key="3">
    <source>
        <dbReference type="PIRSR" id="PIRSR000915-2"/>
    </source>
</evidence>
<feature type="active site" description="Nucleophile" evidence="2">
    <location>
        <position position="8"/>
    </location>
</feature>
<dbReference type="Pfam" id="PF13344">
    <property type="entry name" value="Hydrolase_6"/>
    <property type="match status" value="1"/>
</dbReference>
<organism evidence="5 6">
    <name type="scientific">Candidatus Pseudogracilibacillus intestinigallinarum</name>
    <dbReference type="NCBI Taxonomy" id="2838742"/>
    <lineage>
        <taxon>Bacteria</taxon>
        <taxon>Bacillati</taxon>
        <taxon>Bacillota</taxon>
        <taxon>Bacilli</taxon>
        <taxon>Bacillales</taxon>
        <taxon>Bacillaceae</taxon>
        <taxon>Pseudogracilibacillus</taxon>
    </lineage>
</organism>
<comment type="caution">
    <text evidence="5">The sequence shown here is derived from an EMBL/GenBank/DDBJ whole genome shotgun (WGS) entry which is preliminary data.</text>
</comment>
<dbReference type="Pfam" id="PF13242">
    <property type="entry name" value="Hydrolase_like"/>
    <property type="match status" value="1"/>
</dbReference>
<comment type="cofactor">
    <cofactor evidence="4">
        <name>Mg(2+)</name>
        <dbReference type="ChEBI" id="CHEBI:18420"/>
    </cofactor>
    <text evidence="4">Divalent metal ions. Mg(2+) is the most effective.</text>
</comment>
<evidence type="ECO:0000313" key="6">
    <source>
        <dbReference type="Proteomes" id="UP000823937"/>
    </source>
</evidence>
<dbReference type="NCBIfam" id="TIGR01460">
    <property type="entry name" value="HAD-SF-IIA"/>
    <property type="match status" value="1"/>
</dbReference>
<gene>
    <name evidence="5" type="ORF">H9895_02010</name>
</gene>
<dbReference type="AlphaFoldDB" id="A0A9D1PKQ4"/>
<proteinExistence type="inferred from homology"/>
<feature type="binding site" evidence="4">
    <location>
        <position position="10"/>
    </location>
    <ligand>
        <name>Mg(2+)</name>
        <dbReference type="ChEBI" id="CHEBI:18420"/>
    </ligand>
</feature>
<keyword evidence="1 4" id="KW-0479">Metal-binding</keyword>
<dbReference type="InterPro" id="IPR023214">
    <property type="entry name" value="HAD_sf"/>
</dbReference>
<reference evidence="5" key="1">
    <citation type="journal article" date="2021" name="PeerJ">
        <title>Extensive microbial diversity within the chicken gut microbiome revealed by metagenomics and culture.</title>
        <authorList>
            <person name="Gilroy R."/>
            <person name="Ravi A."/>
            <person name="Getino M."/>
            <person name="Pursley I."/>
            <person name="Horton D.L."/>
            <person name="Alikhan N.F."/>
            <person name="Baker D."/>
            <person name="Gharbi K."/>
            <person name="Hall N."/>
            <person name="Watson M."/>
            <person name="Adriaenssens E.M."/>
            <person name="Foster-Nyarko E."/>
            <person name="Jarju S."/>
            <person name="Secka A."/>
            <person name="Antonio M."/>
            <person name="Oren A."/>
            <person name="Chaudhuri R.R."/>
            <person name="La Ragione R."/>
            <person name="Hildebrand F."/>
            <person name="Pallen M.J."/>
        </authorList>
    </citation>
    <scope>NUCLEOTIDE SEQUENCE</scope>
    <source>
        <strain evidence="5">CHK169-2315</strain>
    </source>
</reference>
<dbReference type="InterPro" id="IPR036412">
    <property type="entry name" value="HAD-like_sf"/>
</dbReference>
<dbReference type="EC" id="3.1.3.-" evidence="1"/>
<evidence type="ECO:0000256" key="4">
    <source>
        <dbReference type="PIRSR" id="PIRSR000915-3"/>
    </source>
</evidence>
<keyword evidence="1 4" id="KW-0460">Magnesium</keyword>
<protein>
    <recommendedName>
        <fullName evidence="1">Acid sugar phosphatase</fullName>
        <ecNumber evidence="1">3.1.3.-</ecNumber>
    </recommendedName>
</protein>
<dbReference type="Proteomes" id="UP000823937">
    <property type="component" value="Unassembled WGS sequence"/>
</dbReference>
<comment type="function">
    <text evidence="1">Catalyzes the dephosphorylation of 2-6 carbon acid sugars in vitro.</text>
</comment>
<sequence length="258" mass="28390">MSRGFIFDLDGTIYLDDAMIEGANEAIATLKQRGDRVIFLTNKSISTRHEYVEKLNRMGIDAVLDEVINSNFITAKYLLTKLGKNERAYVIGEQPLFDELSEANVPMTDNALEAAYVVIGWDRQFTYAKINDAFQAWKNGAKIIATNPDKTCPVVGGELPDCAAMIGALEAVTGEPIELVVGKPSAFMANYVVSDVLQMTPNNCYMVGDRLETDIKMANDAKINSVLVMTGITTEEMLQQTSNKPNFVLQSVKDIGTL</sequence>
<evidence type="ECO:0000256" key="1">
    <source>
        <dbReference type="PIRNR" id="PIRNR000915"/>
    </source>
</evidence>
<dbReference type="GO" id="GO:0016791">
    <property type="term" value="F:phosphatase activity"/>
    <property type="evidence" value="ECO:0007669"/>
    <property type="project" value="TreeGrafter"/>
</dbReference>
<dbReference type="PANTHER" id="PTHR19288:SF46">
    <property type="entry name" value="HALOACID DEHALOGENASE-LIKE HYDROLASE DOMAIN-CONTAINING PROTEIN 2"/>
    <property type="match status" value="1"/>
</dbReference>
<dbReference type="GO" id="GO:0046872">
    <property type="term" value="F:metal ion binding"/>
    <property type="evidence" value="ECO:0007669"/>
    <property type="project" value="UniProtKB-KW"/>
</dbReference>